<evidence type="ECO:0000313" key="1">
    <source>
        <dbReference type="EMBL" id="RWR52066.1"/>
    </source>
</evidence>
<organism evidence="1 2">
    <name type="scientific">Paenirhodobacter huangdaonensis</name>
    <dbReference type="NCBI Taxonomy" id="2501515"/>
    <lineage>
        <taxon>Bacteria</taxon>
        <taxon>Pseudomonadati</taxon>
        <taxon>Pseudomonadota</taxon>
        <taxon>Alphaproteobacteria</taxon>
        <taxon>Rhodobacterales</taxon>
        <taxon>Rhodobacter group</taxon>
        <taxon>Paenirhodobacter</taxon>
    </lineage>
</organism>
<reference evidence="2" key="2">
    <citation type="submission" date="2019-01" db="EMBL/GenBank/DDBJ databases">
        <title>Sinorhodobacter populi sp. nov. isolated from the symptomatic bark tissue of Populus euramericana canker.</title>
        <authorList>
            <person name="Li Y."/>
        </authorList>
    </citation>
    <scope>NUCLEOTIDE SEQUENCE [LARGE SCALE GENOMIC DNA]</scope>
    <source>
        <strain evidence="2">CGMCC 1.12963</strain>
    </source>
</reference>
<dbReference type="InterPro" id="IPR029058">
    <property type="entry name" value="AB_hydrolase_fold"/>
</dbReference>
<keyword evidence="2" id="KW-1185">Reference proteome</keyword>
<accession>A0A3S3NAC4</accession>
<sequence>MTTILFENDNLSLHSVPLDQSEQVVVTFSPRLGAPRPGPAHPNAGFGQEFFRKSGISVFHVVAKWNHWWQLDEMEEVLQAIRDRRGTRALWTYGASMGGAGALMFADRLDAAGAIAMSPQASVDLSRADFEPRWMADRRRIKTFDDRWLDTGLSTPTWLFYDPTHAEDDQHARMIAATAADIHRVPVLFCSHSSMRMLLECGMLSDTIRSVLAGKFDRDAFLRSVRSHRSASSVALTGAARILSSRGSHQRAAALSGKSVALLEAQWHAGQKLDVATATLTLHIHTANLVRARKVEEAAALLAKLRDTPLVAGDFSQQLLQLALLSNNSVELIRLIEQRLTTGNIAGLSFEILMSAINGNRLPPDQILKFHMRNGAKILAADTTGRYAQAIAAKNLDVATTAPQPDAASQAYRIEGDALLTKDNVAFLVGGNHSVLQYVTGKLAPTPTSLATFAGNLAERASIAHGQGIPYLHVIFPDKQSVMTEAFPIRPVHRLGDAYLAPLDAELRPYVLYPADRLRDEQRPPFLPLDTHMTDHGSLAVLRMMLSATGIEADESLTRVERRIVKPRRWPGDLGVKFTPRLFQDGVVLDPDWPVTAFRSPGGFNDGLVDILISPEAAHDRIVLLFGDSFFRMMLQHLSMVFTRVICLRTRFLHPEMVTLIRPDVIYTGNAERYLSNVAADSEAQAFALYPHLRAATDLAMPPEFLAAWRAVTAPRSVYSQRFLHRYTLPRPA</sequence>
<dbReference type="RefSeq" id="WP_128156208.1">
    <property type="nucleotide sequence ID" value="NZ_JBHSOM010000006.1"/>
</dbReference>
<proteinExistence type="predicted"/>
<dbReference type="EMBL" id="SAVA01000005">
    <property type="protein sequence ID" value="RWR52066.1"/>
    <property type="molecule type" value="Genomic_DNA"/>
</dbReference>
<evidence type="ECO:0008006" key="3">
    <source>
        <dbReference type="Google" id="ProtNLM"/>
    </source>
</evidence>
<dbReference type="Gene3D" id="3.40.50.1820">
    <property type="entry name" value="alpha/beta hydrolase"/>
    <property type="match status" value="1"/>
</dbReference>
<reference evidence="1 2" key="1">
    <citation type="submission" date="2019-01" db="EMBL/GenBank/DDBJ databases">
        <title>Sinorhodobacter populi sp. nov. isolated from the symptomatic bark tissue of Populus euramericana canker.</title>
        <authorList>
            <person name="Xu G."/>
        </authorList>
    </citation>
    <scope>NUCLEOTIDE SEQUENCE [LARGE SCALE GENOMIC DNA]</scope>
    <source>
        <strain evidence="1 2">CGMCC 1.12963</strain>
    </source>
</reference>
<dbReference type="SUPFAM" id="SSF53474">
    <property type="entry name" value="alpha/beta-Hydrolases"/>
    <property type="match status" value="1"/>
</dbReference>
<protein>
    <recommendedName>
        <fullName evidence="3">AlgX/AlgJ SGNH hydrolase-like domain-containing protein</fullName>
    </recommendedName>
</protein>
<comment type="caution">
    <text evidence="1">The sequence shown here is derived from an EMBL/GenBank/DDBJ whole genome shotgun (WGS) entry which is preliminary data.</text>
</comment>
<dbReference type="AlphaFoldDB" id="A0A3S3NAC4"/>
<name>A0A3S3NAC4_9RHOB</name>
<evidence type="ECO:0000313" key="2">
    <source>
        <dbReference type="Proteomes" id="UP000288071"/>
    </source>
</evidence>
<gene>
    <name evidence="1" type="ORF">EOW66_09860</name>
</gene>
<dbReference type="Proteomes" id="UP000288071">
    <property type="component" value="Unassembled WGS sequence"/>
</dbReference>